<reference evidence="1" key="1">
    <citation type="submission" date="2020-09" db="EMBL/GenBank/DDBJ databases">
        <title>A novel bacterium of genus Paenibacillus, isolated from South China Sea.</title>
        <authorList>
            <person name="Huang H."/>
            <person name="Mo K."/>
            <person name="Hu Y."/>
        </authorList>
    </citation>
    <scope>NUCLEOTIDE SEQUENCE</scope>
    <source>
        <strain evidence="1">IB182493</strain>
    </source>
</reference>
<dbReference type="RefSeq" id="WP_190862282.1">
    <property type="nucleotide sequence ID" value="NZ_JACXIY010000016.1"/>
</dbReference>
<dbReference type="InterPro" id="IPR005500">
    <property type="entry name" value="DUF309"/>
</dbReference>
<accession>A0A927H6C9</accession>
<dbReference type="PANTHER" id="PTHR34796:SF1">
    <property type="entry name" value="EXPRESSED PROTEIN"/>
    <property type="match status" value="1"/>
</dbReference>
<keyword evidence="2" id="KW-1185">Reference proteome</keyword>
<dbReference type="EMBL" id="JACXIY010000016">
    <property type="protein sequence ID" value="MBD2869855.1"/>
    <property type="molecule type" value="Genomic_DNA"/>
</dbReference>
<proteinExistence type="predicted"/>
<dbReference type="Proteomes" id="UP000632125">
    <property type="component" value="Unassembled WGS sequence"/>
</dbReference>
<name>A0A927H6C9_9BACL</name>
<dbReference type="AlphaFoldDB" id="A0A927H6C9"/>
<protein>
    <submittedName>
        <fullName evidence="1">DUF309 domain-containing protein</fullName>
    </submittedName>
</protein>
<dbReference type="SUPFAM" id="SSF140663">
    <property type="entry name" value="TTHA0068-like"/>
    <property type="match status" value="1"/>
</dbReference>
<dbReference type="PANTHER" id="PTHR34796">
    <property type="entry name" value="EXPRESSED PROTEIN"/>
    <property type="match status" value="1"/>
</dbReference>
<evidence type="ECO:0000313" key="1">
    <source>
        <dbReference type="EMBL" id="MBD2869855.1"/>
    </source>
</evidence>
<sequence>MTNFPNAYVSYLTEFHASRDFFECHELLEEYWKEHPGDALAEAWVGLIQLAVALYHQRRGNFRGALMMFGQAERKLSADALDRLCIERESLQAELAERIEALKGGEPLVYADMNLRITSDRLSALCLAQCEERGWTWGAPSPMKDDSIVHRHKLRDRTDVIAARREAYDAKIKERGGSS</sequence>
<comment type="caution">
    <text evidence="1">The sequence shown here is derived from an EMBL/GenBank/DDBJ whole genome shotgun (WGS) entry which is preliminary data.</text>
</comment>
<organism evidence="1 2">
    <name type="scientific">Paenibacillus arenilitoris</name>
    <dbReference type="NCBI Taxonomy" id="2772299"/>
    <lineage>
        <taxon>Bacteria</taxon>
        <taxon>Bacillati</taxon>
        <taxon>Bacillota</taxon>
        <taxon>Bacilli</taxon>
        <taxon>Bacillales</taxon>
        <taxon>Paenibacillaceae</taxon>
        <taxon>Paenibacillus</taxon>
    </lineage>
</organism>
<dbReference type="Gene3D" id="1.10.3450.10">
    <property type="entry name" value="TTHA0068-like"/>
    <property type="match status" value="1"/>
</dbReference>
<evidence type="ECO:0000313" key="2">
    <source>
        <dbReference type="Proteomes" id="UP000632125"/>
    </source>
</evidence>
<dbReference type="InterPro" id="IPR023203">
    <property type="entry name" value="TTHA0068_sf"/>
</dbReference>
<gene>
    <name evidence="1" type="ORF">IDH41_14790</name>
</gene>
<dbReference type="Pfam" id="PF03745">
    <property type="entry name" value="DUF309"/>
    <property type="match status" value="1"/>
</dbReference>